<keyword evidence="2 4" id="KW-0863">Zinc-finger</keyword>
<dbReference type="GO" id="GO:0005769">
    <property type="term" value="C:early endosome"/>
    <property type="evidence" value="ECO:0007669"/>
    <property type="project" value="TreeGrafter"/>
</dbReference>
<evidence type="ECO:0000313" key="8">
    <source>
        <dbReference type="Proteomes" id="UP000018817"/>
    </source>
</evidence>
<proteinExistence type="predicted"/>
<feature type="region of interest" description="Disordered" evidence="5">
    <location>
        <begin position="1"/>
        <end position="22"/>
    </location>
</feature>
<keyword evidence="3" id="KW-0862">Zinc</keyword>
<dbReference type="Pfam" id="PF01363">
    <property type="entry name" value="FYVE"/>
    <property type="match status" value="1"/>
</dbReference>
<dbReference type="InterPro" id="IPR017455">
    <property type="entry name" value="Znf_FYVE-rel"/>
</dbReference>
<dbReference type="SUPFAM" id="SSF57903">
    <property type="entry name" value="FYVE/PHD zinc finger"/>
    <property type="match status" value="1"/>
</dbReference>
<dbReference type="GeneID" id="20171741"/>
<protein>
    <recommendedName>
        <fullName evidence="6">FYVE-type domain-containing protein</fullName>
    </recommendedName>
</protein>
<gene>
    <name evidence="7" type="ORF">PPTG_01444</name>
</gene>
<accession>W2R8X9</accession>
<sequence length="205" mass="23178">MTKDPVTPPLLKTRSKDPLESSWRKHMSDGQWVPDVSVDTCMLCRTEFGFWIRRHHCRRCGAVVCDSCSGSRTKFIYKEITPNNLAEEDCRVCDACIRVIDEKLALGVSRRFGKGIAAALAASESDNQLEHTATPLEPDKGGNRTVMTMGRYRYEIVYRVYGMMLRLLMCVGVRARQSGDQGVGRQSLHPRHRLVATMNADLRQT</sequence>
<dbReference type="PANTHER" id="PTHR46280">
    <property type="entry name" value="PLECKSTRIN HOMOLOGY DOMAIN-CONTAINING FAMILY F MEMBER 2-RELATED"/>
    <property type="match status" value="1"/>
</dbReference>
<dbReference type="GO" id="GO:0007032">
    <property type="term" value="P:endosome organization"/>
    <property type="evidence" value="ECO:0007669"/>
    <property type="project" value="TreeGrafter"/>
</dbReference>
<reference evidence="8" key="1">
    <citation type="submission" date="2011-12" db="EMBL/GenBank/DDBJ databases">
        <authorList>
            <consortium name="The Broad Institute Genome Sequencing Platform"/>
            <person name="Russ C."/>
            <person name="Tyler B."/>
            <person name="Panabieres F."/>
            <person name="Shan W."/>
            <person name="Tripathy S."/>
            <person name="Grunwald N."/>
            <person name="Machado M."/>
            <person name="Young S.K."/>
            <person name="Zeng Q."/>
            <person name="Gargeya S."/>
            <person name="Fitzgerald M."/>
            <person name="Haas B."/>
            <person name="Abouelleil A."/>
            <person name="Alvarado L."/>
            <person name="Arachchi H.M."/>
            <person name="Berlin A."/>
            <person name="Chapman S.B."/>
            <person name="Gearin G."/>
            <person name="Goldberg J."/>
            <person name="Griggs A."/>
            <person name="Gujja S."/>
            <person name="Hansen M."/>
            <person name="Heiman D."/>
            <person name="Howarth C."/>
            <person name="Larimer J."/>
            <person name="Lui A."/>
            <person name="MacDonald P.J.P."/>
            <person name="McCowen C."/>
            <person name="Montmayeur A."/>
            <person name="Murphy C."/>
            <person name="Neiman D."/>
            <person name="Pearson M."/>
            <person name="Priest M."/>
            <person name="Roberts A."/>
            <person name="Saif S."/>
            <person name="Shea T."/>
            <person name="Sisk P."/>
            <person name="Stolte C."/>
            <person name="Sykes S."/>
            <person name="Wortman J."/>
            <person name="Nusbaum C."/>
            <person name="Birren B."/>
        </authorList>
    </citation>
    <scope>NUCLEOTIDE SEQUENCE [LARGE SCALE GENOMIC DNA]</scope>
    <source>
        <strain evidence="8">INRA-310</strain>
    </source>
</reference>
<keyword evidence="1" id="KW-0479">Metal-binding</keyword>
<dbReference type="InterPro" id="IPR051765">
    <property type="entry name" value="PH_domain-containing_F"/>
</dbReference>
<dbReference type="InterPro" id="IPR000306">
    <property type="entry name" value="Znf_FYVE"/>
</dbReference>
<dbReference type="GO" id="GO:0035091">
    <property type="term" value="F:phosphatidylinositol binding"/>
    <property type="evidence" value="ECO:0007669"/>
    <property type="project" value="TreeGrafter"/>
</dbReference>
<dbReference type="VEuPathDB" id="FungiDB:PPTG_01444"/>
<name>W2R8X9_PHYN3</name>
<feature type="domain" description="FYVE-type" evidence="6">
    <location>
        <begin position="35"/>
        <end position="101"/>
    </location>
</feature>
<evidence type="ECO:0000259" key="6">
    <source>
        <dbReference type="PROSITE" id="PS50178"/>
    </source>
</evidence>
<organism evidence="7 8">
    <name type="scientific">Phytophthora nicotianae (strain INRA-310)</name>
    <name type="common">Phytophthora parasitica</name>
    <dbReference type="NCBI Taxonomy" id="761204"/>
    <lineage>
        <taxon>Eukaryota</taxon>
        <taxon>Sar</taxon>
        <taxon>Stramenopiles</taxon>
        <taxon>Oomycota</taxon>
        <taxon>Peronosporomycetes</taxon>
        <taxon>Peronosporales</taxon>
        <taxon>Peronosporaceae</taxon>
        <taxon>Phytophthora</taxon>
    </lineage>
</organism>
<dbReference type="OMA" id="NLAEEDC"/>
<dbReference type="PROSITE" id="PS50178">
    <property type="entry name" value="ZF_FYVE"/>
    <property type="match status" value="1"/>
</dbReference>
<dbReference type="GO" id="GO:0008270">
    <property type="term" value="F:zinc ion binding"/>
    <property type="evidence" value="ECO:0007669"/>
    <property type="project" value="UniProtKB-KW"/>
</dbReference>
<dbReference type="RefSeq" id="XP_008893000.1">
    <property type="nucleotide sequence ID" value="XM_008894752.1"/>
</dbReference>
<evidence type="ECO:0000313" key="7">
    <source>
        <dbReference type="EMBL" id="ETN21174.1"/>
    </source>
</evidence>
<evidence type="ECO:0000256" key="3">
    <source>
        <dbReference type="ARBA" id="ARBA00022833"/>
    </source>
</evidence>
<dbReference type="SMART" id="SM00064">
    <property type="entry name" value="FYVE"/>
    <property type="match status" value="1"/>
</dbReference>
<dbReference type="STRING" id="761204.W2R8X9"/>
<dbReference type="OrthoDB" id="660555at2759"/>
<dbReference type="Gene3D" id="3.30.40.10">
    <property type="entry name" value="Zinc/RING finger domain, C3HC4 (zinc finger)"/>
    <property type="match status" value="1"/>
</dbReference>
<dbReference type="AlphaFoldDB" id="W2R8X9"/>
<dbReference type="GO" id="GO:0008333">
    <property type="term" value="P:endosome to lysosome transport"/>
    <property type="evidence" value="ECO:0007669"/>
    <property type="project" value="TreeGrafter"/>
</dbReference>
<dbReference type="EMBL" id="KI669563">
    <property type="protein sequence ID" value="ETN21174.1"/>
    <property type="molecule type" value="Genomic_DNA"/>
</dbReference>
<dbReference type="InterPro" id="IPR013083">
    <property type="entry name" value="Znf_RING/FYVE/PHD"/>
</dbReference>
<dbReference type="InterPro" id="IPR011011">
    <property type="entry name" value="Znf_FYVE_PHD"/>
</dbReference>
<evidence type="ECO:0000256" key="1">
    <source>
        <dbReference type="ARBA" id="ARBA00022723"/>
    </source>
</evidence>
<evidence type="ECO:0000256" key="2">
    <source>
        <dbReference type="ARBA" id="ARBA00022771"/>
    </source>
</evidence>
<reference evidence="7 8" key="2">
    <citation type="submission" date="2013-11" db="EMBL/GenBank/DDBJ databases">
        <title>The Genome Sequence of Phytophthora parasitica INRA-310.</title>
        <authorList>
            <consortium name="The Broad Institute Genomics Platform"/>
            <person name="Russ C."/>
            <person name="Tyler B."/>
            <person name="Panabieres F."/>
            <person name="Shan W."/>
            <person name="Tripathy S."/>
            <person name="Grunwald N."/>
            <person name="Machado M."/>
            <person name="Johnson C.S."/>
            <person name="Arredondo F."/>
            <person name="Hong C."/>
            <person name="Coffey M."/>
            <person name="Young S.K."/>
            <person name="Zeng Q."/>
            <person name="Gargeya S."/>
            <person name="Fitzgerald M."/>
            <person name="Abouelleil A."/>
            <person name="Alvarado L."/>
            <person name="Chapman S.B."/>
            <person name="Gainer-Dewar J."/>
            <person name="Goldberg J."/>
            <person name="Griggs A."/>
            <person name="Gujja S."/>
            <person name="Hansen M."/>
            <person name="Howarth C."/>
            <person name="Imamovic A."/>
            <person name="Ireland A."/>
            <person name="Larimer J."/>
            <person name="McCowan C."/>
            <person name="Murphy C."/>
            <person name="Pearson M."/>
            <person name="Poon T.W."/>
            <person name="Priest M."/>
            <person name="Roberts A."/>
            <person name="Saif S."/>
            <person name="Shea T."/>
            <person name="Sykes S."/>
            <person name="Wortman J."/>
            <person name="Nusbaum C."/>
            <person name="Birren B."/>
        </authorList>
    </citation>
    <scope>NUCLEOTIDE SEQUENCE [LARGE SCALE GENOMIC DNA]</scope>
    <source>
        <strain evidence="7 8">INRA-310</strain>
    </source>
</reference>
<evidence type="ECO:0000256" key="4">
    <source>
        <dbReference type="PROSITE-ProRule" id="PRU00091"/>
    </source>
</evidence>
<dbReference type="PANTHER" id="PTHR46280:SF3">
    <property type="entry name" value="PLECKSTRIN HOMOLOGY DOMAIN-CONTAINING FAMILY F MEMBER 1 HOMOLOG"/>
    <property type="match status" value="1"/>
</dbReference>
<dbReference type="Proteomes" id="UP000018817">
    <property type="component" value="Unassembled WGS sequence"/>
</dbReference>
<evidence type="ECO:0000256" key="5">
    <source>
        <dbReference type="SAM" id="MobiDB-lite"/>
    </source>
</evidence>